<dbReference type="Proteomes" id="UP000663866">
    <property type="component" value="Unassembled WGS sequence"/>
</dbReference>
<comment type="caution">
    <text evidence="1">The sequence shown here is derived from an EMBL/GenBank/DDBJ whole genome shotgun (WGS) entry which is preliminary data.</text>
</comment>
<name>A0A820GI10_9BILA</name>
<gene>
    <name evidence="1" type="ORF">OVN521_LOCUS30519</name>
</gene>
<proteinExistence type="predicted"/>
<evidence type="ECO:0000313" key="2">
    <source>
        <dbReference type="Proteomes" id="UP000663866"/>
    </source>
</evidence>
<organism evidence="1 2">
    <name type="scientific">Rotaria magnacalcarata</name>
    <dbReference type="NCBI Taxonomy" id="392030"/>
    <lineage>
        <taxon>Eukaryota</taxon>
        <taxon>Metazoa</taxon>
        <taxon>Spiralia</taxon>
        <taxon>Gnathifera</taxon>
        <taxon>Rotifera</taxon>
        <taxon>Eurotatoria</taxon>
        <taxon>Bdelloidea</taxon>
        <taxon>Philodinida</taxon>
        <taxon>Philodinidae</taxon>
        <taxon>Rotaria</taxon>
    </lineage>
</organism>
<accession>A0A820GI10</accession>
<evidence type="ECO:0000313" key="1">
    <source>
        <dbReference type="EMBL" id="CAF4279544.1"/>
    </source>
</evidence>
<keyword evidence="2" id="KW-1185">Reference proteome</keyword>
<reference evidence="1" key="1">
    <citation type="submission" date="2021-02" db="EMBL/GenBank/DDBJ databases">
        <authorList>
            <person name="Nowell W R."/>
        </authorList>
    </citation>
    <scope>NUCLEOTIDE SEQUENCE</scope>
</reference>
<sequence>VGSFRKIQCFILTDPLSSVNRTRRCFDNSSSSSSSIGGGGGGDKDLLGEIFKSLIGSFETDLTGERERPVESNHKKTN</sequence>
<protein>
    <submittedName>
        <fullName evidence="1">Uncharacterized protein</fullName>
    </submittedName>
</protein>
<feature type="non-terminal residue" evidence="1">
    <location>
        <position position="78"/>
    </location>
</feature>
<feature type="non-terminal residue" evidence="1">
    <location>
        <position position="1"/>
    </location>
</feature>
<dbReference type="AlphaFoldDB" id="A0A820GI10"/>
<dbReference type="EMBL" id="CAJOBG010010368">
    <property type="protein sequence ID" value="CAF4279544.1"/>
    <property type="molecule type" value="Genomic_DNA"/>
</dbReference>